<organism evidence="1 2">
    <name type="scientific">Staphylococcus epidermidis (strain ATCC 12228 / FDA PCI 1200)</name>
    <dbReference type="NCBI Taxonomy" id="176280"/>
    <lineage>
        <taxon>Bacteria</taxon>
        <taxon>Bacillati</taxon>
        <taxon>Bacillota</taxon>
        <taxon>Bacilli</taxon>
        <taxon>Bacillales</taxon>
        <taxon>Staphylococcaceae</taxon>
        <taxon>Staphylococcus</taxon>
    </lineage>
</organism>
<dbReference type="AlphaFoldDB" id="A0A0H2VK40"/>
<accession>A0A0H2VK40</accession>
<dbReference type="EMBL" id="AE015929">
    <property type="protein sequence ID" value="AAO06006.1"/>
    <property type="molecule type" value="Genomic_DNA"/>
</dbReference>
<sequence length="55" mass="6528">MIELKIYTHIKPFFTRGWGPNKENFTEKFNKQSKLGMGPNKENFTEKFNLSCPFI</sequence>
<dbReference type="HOGENOM" id="CLU_3030230_0_0_9"/>
<reference evidence="1 2" key="1">
    <citation type="journal article" date="2003" name="Mol. Microbiol.">
        <title>Genome-based analysis of virulence genes in a non-biofilm-forming Staphylococcus epidermidis strain (ATCC 12228).</title>
        <authorList>
            <person name="Zhang Y.Q."/>
            <person name="Ren S.X."/>
            <person name="Li H.L."/>
            <person name="Wang Y.X."/>
            <person name="Fu G."/>
            <person name="Yang J."/>
            <person name="Qin Z.Q."/>
            <person name="Miao Y.G."/>
            <person name="Wang W.Y."/>
            <person name="Chen R.S."/>
            <person name="Shen Y."/>
            <person name="Chen Z."/>
            <person name="Yuan Z.H."/>
            <person name="Zhao G.P."/>
            <person name="Qu D."/>
            <person name="Danchin A."/>
            <person name="Wen Y.M."/>
        </authorList>
    </citation>
    <scope>NUCLEOTIDE SEQUENCE [LARGE SCALE GENOMIC DNA]</scope>
    <source>
        <strain evidence="2">ATCC 12228 / FDA PCI 1200</strain>
    </source>
</reference>
<dbReference type="KEGG" id="sep:SE_2363"/>
<protein>
    <submittedName>
        <fullName evidence="1">Uncharacterized protein</fullName>
    </submittedName>
</protein>
<name>A0A0H2VK40_STAES</name>
<dbReference type="Proteomes" id="UP000001411">
    <property type="component" value="Chromosome"/>
</dbReference>
<evidence type="ECO:0000313" key="2">
    <source>
        <dbReference type="Proteomes" id="UP000001411"/>
    </source>
</evidence>
<gene>
    <name evidence="1" type="ordered locus">SE_2363</name>
</gene>
<evidence type="ECO:0000313" key="1">
    <source>
        <dbReference type="EMBL" id="AAO06006.1"/>
    </source>
</evidence>
<proteinExistence type="predicted"/>